<dbReference type="InterPro" id="IPR016181">
    <property type="entry name" value="Acyl_CoA_acyltransferase"/>
</dbReference>
<dbReference type="PROSITE" id="PS51186">
    <property type="entry name" value="GNAT"/>
    <property type="match status" value="1"/>
</dbReference>
<comment type="caution">
    <text evidence="2">The sequence shown here is derived from an EMBL/GenBank/DDBJ whole genome shotgun (WGS) entry which is preliminary data.</text>
</comment>
<dbReference type="Gene3D" id="3.40.630.30">
    <property type="match status" value="1"/>
</dbReference>
<organism evidence="2 3">
    <name type="scientific">[Myrmecia] bisecta</name>
    <dbReference type="NCBI Taxonomy" id="41462"/>
    <lineage>
        <taxon>Eukaryota</taxon>
        <taxon>Viridiplantae</taxon>
        <taxon>Chlorophyta</taxon>
        <taxon>core chlorophytes</taxon>
        <taxon>Trebouxiophyceae</taxon>
        <taxon>Trebouxiales</taxon>
        <taxon>Trebouxiaceae</taxon>
        <taxon>Myrmecia</taxon>
    </lineage>
</organism>
<dbReference type="AlphaFoldDB" id="A0AAW1Q6E3"/>
<reference evidence="2 3" key="1">
    <citation type="journal article" date="2024" name="Nat. Commun.">
        <title>Phylogenomics reveals the evolutionary origins of lichenization in chlorophyte algae.</title>
        <authorList>
            <person name="Puginier C."/>
            <person name="Libourel C."/>
            <person name="Otte J."/>
            <person name="Skaloud P."/>
            <person name="Haon M."/>
            <person name="Grisel S."/>
            <person name="Petersen M."/>
            <person name="Berrin J.G."/>
            <person name="Delaux P.M."/>
            <person name="Dal Grande F."/>
            <person name="Keller J."/>
        </authorList>
    </citation>
    <scope>NUCLEOTIDE SEQUENCE [LARGE SCALE GENOMIC DNA]</scope>
    <source>
        <strain evidence="2 3">SAG 2043</strain>
    </source>
</reference>
<proteinExistence type="predicted"/>
<dbReference type="PANTHER" id="PTHR47876:SF2">
    <property type="entry name" value="GCN5-RELATED N-ACETYLTRANSFERASE 7, CHLOROPLASTIC"/>
    <property type="match status" value="1"/>
</dbReference>
<dbReference type="InterPro" id="IPR000182">
    <property type="entry name" value="GNAT_dom"/>
</dbReference>
<keyword evidence="3" id="KW-1185">Reference proteome</keyword>
<dbReference type="CDD" id="cd04301">
    <property type="entry name" value="NAT_SF"/>
    <property type="match status" value="1"/>
</dbReference>
<dbReference type="EMBL" id="JALJOR010000005">
    <property type="protein sequence ID" value="KAK9816463.1"/>
    <property type="molecule type" value="Genomic_DNA"/>
</dbReference>
<protein>
    <recommendedName>
        <fullName evidence="1">N-acetyltransferase domain-containing protein</fullName>
    </recommendedName>
</protein>
<gene>
    <name evidence="2" type="ORF">WJX72_000602</name>
</gene>
<dbReference type="PANTHER" id="PTHR47876">
    <property type="entry name" value="OS08G0260000 PROTEIN"/>
    <property type="match status" value="1"/>
</dbReference>
<feature type="domain" description="N-acetyltransferase" evidence="1">
    <location>
        <begin position="121"/>
        <end position="287"/>
    </location>
</feature>
<sequence>METLLRADCICVRSCGDSSSLRPRSPLRLKFYIVSRLQHRDKQRRRPHEVSCHAESAGFHQSRMVAETRANKYPPLDVSVRHAEQDPELQAAALLRAQTFYVYPPERKFAGELHQLVMAENEFQLLRQQQLDDRLSSSNQKFVCIIAVCAAASLPDIEAGLLVDGAEGKEAVVGSMDLWATRALPDEYLRGSRQNPAYIANMCVAAEARRRQVGGVMLEAARSTARAWGVGAMYVHTMAVNEAARQFYAAAGFVVEKEESSNEAHYRGHCLDGVEGRGRTVLLRDATL</sequence>
<name>A0AAW1Q6E3_9CHLO</name>
<evidence type="ECO:0000313" key="3">
    <source>
        <dbReference type="Proteomes" id="UP001489004"/>
    </source>
</evidence>
<evidence type="ECO:0000313" key="2">
    <source>
        <dbReference type="EMBL" id="KAK9816463.1"/>
    </source>
</evidence>
<dbReference type="Proteomes" id="UP001489004">
    <property type="component" value="Unassembled WGS sequence"/>
</dbReference>
<dbReference type="Pfam" id="PF00583">
    <property type="entry name" value="Acetyltransf_1"/>
    <property type="match status" value="1"/>
</dbReference>
<accession>A0AAW1Q6E3</accession>
<evidence type="ECO:0000259" key="1">
    <source>
        <dbReference type="PROSITE" id="PS51186"/>
    </source>
</evidence>
<dbReference type="SUPFAM" id="SSF55729">
    <property type="entry name" value="Acyl-CoA N-acyltransferases (Nat)"/>
    <property type="match status" value="1"/>
</dbReference>
<dbReference type="GO" id="GO:0016747">
    <property type="term" value="F:acyltransferase activity, transferring groups other than amino-acyl groups"/>
    <property type="evidence" value="ECO:0007669"/>
    <property type="project" value="InterPro"/>
</dbReference>